<name>A0A8B6UXR7_9PSED</name>
<keyword evidence="1" id="KW-0812">Transmembrane</keyword>
<dbReference type="AlphaFoldDB" id="A0A8B6UXR7"/>
<evidence type="ECO:0000313" key="2">
    <source>
        <dbReference type="EMBL" id="QTH16694.1"/>
    </source>
</evidence>
<dbReference type="Pfam" id="PF11821">
    <property type="entry name" value="ActD"/>
    <property type="match status" value="1"/>
</dbReference>
<proteinExistence type="predicted"/>
<dbReference type="InterPro" id="IPR021776">
    <property type="entry name" value="ActD"/>
</dbReference>
<protein>
    <submittedName>
        <fullName evidence="2">DUF3341 domain-containing protein</fullName>
    </submittedName>
</protein>
<evidence type="ECO:0000313" key="3">
    <source>
        <dbReference type="Proteomes" id="UP000663914"/>
    </source>
</evidence>
<gene>
    <name evidence="2" type="ORF">C4C32_12620</name>
</gene>
<reference evidence="2" key="2">
    <citation type="submission" date="2021-03" db="EMBL/GenBank/DDBJ databases">
        <authorList>
            <person name="Valentovich L.N."/>
            <person name="Akhremchuk A.E."/>
            <person name="Miamin V.E."/>
        </authorList>
    </citation>
    <scope>NUCLEOTIDE SEQUENCE</scope>
    <source>
        <strain evidence="2">3prime</strain>
    </source>
</reference>
<accession>A0A8B6UXR7</accession>
<keyword evidence="1" id="KW-1133">Transmembrane helix</keyword>
<feature type="transmembrane region" description="Helical" evidence="1">
    <location>
        <begin position="56"/>
        <end position="74"/>
    </location>
</feature>
<organism evidence="2 3">
    <name type="scientific">Pseudomonas corrugata</name>
    <dbReference type="NCBI Taxonomy" id="47879"/>
    <lineage>
        <taxon>Bacteria</taxon>
        <taxon>Pseudomonadati</taxon>
        <taxon>Pseudomonadota</taxon>
        <taxon>Gammaproteobacteria</taxon>
        <taxon>Pseudomonadales</taxon>
        <taxon>Pseudomonadaceae</taxon>
        <taxon>Pseudomonas</taxon>
    </lineage>
</organism>
<dbReference type="RefSeq" id="WP_208555656.1">
    <property type="nucleotide sequence ID" value="NZ_CP072011.1"/>
</dbReference>
<keyword evidence="1" id="KW-0472">Membrane</keyword>
<dbReference type="PANTHER" id="PTHR40394:SF2">
    <property type="entry name" value="QUINOL:CYTOCHROME C OXIDOREDUCTASE MEMBRANE PROTEIN"/>
    <property type="match status" value="1"/>
</dbReference>
<sequence>MSEPRRYGLLADFATPEALVDATRAAREAGYSRLEAYTPFPVEALEQLLGLNDRRALWYGVAGAVVGAILGYAMQVYANLNYPLNTGGRPLIAVPAFMVVTFLMAVLFAVLFAVFGLFWLCRLPLLHHPLFEAEAFKRAMDDRFLLCIHGDDPRFDRLGTSLWLAERALTVTEIRA</sequence>
<feature type="transmembrane region" description="Helical" evidence="1">
    <location>
        <begin position="94"/>
        <end position="120"/>
    </location>
</feature>
<dbReference type="EMBL" id="CP072011">
    <property type="protein sequence ID" value="QTH16694.1"/>
    <property type="molecule type" value="Genomic_DNA"/>
</dbReference>
<dbReference type="Proteomes" id="UP000663914">
    <property type="component" value="Chromosome"/>
</dbReference>
<evidence type="ECO:0000256" key="1">
    <source>
        <dbReference type="SAM" id="Phobius"/>
    </source>
</evidence>
<reference evidence="2" key="1">
    <citation type="book" date="2019" name="MICROBIAL BIOTECHNOLOGY" publisher="Unknown Publisher">
        <title>Optimization of recombineering for directed mutagenesis of bacteria Pseudomonas corrugata 3'.</title>
        <authorList>
            <person name="Buinitskaja S.V."/>
            <person name="Pilipenok N."/>
            <person name="Valentovich L.N."/>
        </authorList>
    </citation>
    <scope>NUCLEOTIDE SEQUENCE</scope>
    <source>
        <strain evidence="2">3prime</strain>
    </source>
</reference>
<dbReference type="PANTHER" id="PTHR40394">
    <property type="entry name" value="LIPOPROTEIN-RELATED"/>
    <property type="match status" value="1"/>
</dbReference>